<feature type="repeat" description="ANK" evidence="3">
    <location>
        <begin position="60"/>
        <end position="92"/>
    </location>
</feature>
<dbReference type="OrthoDB" id="5806726at2759"/>
<accession>A2G062</accession>
<dbReference type="AlphaFoldDB" id="A2G062"/>
<evidence type="ECO:0000313" key="5">
    <source>
        <dbReference type="EMBL" id="EAX89464.1"/>
    </source>
</evidence>
<dbReference type="PANTHER" id="PTHR24188:SF29">
    <property type="entry name" value="GH09064P"/>
    <property type="match status" value="1"/>
</dbReference>
<evidence type="ECO:0000256" key="3">
    <source>
        <dbReference type="PROSITE-ProRule" id="PRU00023"/>
    </source>
</evidence>
<name>A2G062_TRIV3</name>
<dbReference type="Pfam" id="PF12796">
    <property type="entry name" value="Ank_2"/>
    <property type="match status" value="1"/>
</dbReference>
<proteinExistence type="predicted"/>
<dbReference type="KEGG" id="tva:4747135"/>
<dbReference type="KEGG" id="tva:4744413"/>
<keyword evidence="2 3" id="KW-0040">ANK repeat</keyword>
<dbReference type="InterPro" id="IPR002110">
    <property type="entry name" value="Ankyrin_rpt"/>
</dbReference>
<dbReference type="SUPFAM" id="SSF48403">
    <property type="entry name" value="Ankyrin repeat"/>
    <property type="match status" value="1"/>
</dbReference>
<dbReference type="RefSeq" id="XP_001299696.1">
    <property type="nucleotide sequence ID" value="XM_001299695.1"/>
</dbReference>
<dbReference type="Proteomes" id="UP000001542">
    <property type="component" value="Unassembled WGS sequence"/>
</dbReference>
<protein>
    <submittedName>
        <fullName evidence="5">Uncharacterized protein</fullName>
    </submittedName>
</protein>
<keyword evidence="6" id="KW-1185">Reference proteome</keyword>
<evidence type="ECO:0000256" key="2">
    <source>
        <dbReference type="ARBA" id="ARBA00023043"/>
    </source>
</evidence>
<gene>
    <name evidence="4" type="ORF">TVAG_369490</name>
    <name evidence="5" type="ORF">TVAG_455730</name>
</gene>
<dbReference type="EMBL" id="DS114576">
    <property type="protein sequence ID" value="EAX86766.1"/>
    <property type="molecule type" value="Genomic_DNA"/>
</dbReference>
<sequence length="110" mass="12257">MGLSFNDKLAKIKELKHSNDFASVYDFLDELSTEGELELLSKACEEGLWEKKTPQDQNVIAKNVLHVACETGNLKLVKSLIECGCDKEVKNNYGDTPLIAATMYGQFEVV</sequence>
<evidence type="ECO:0000256" key="1">
    <source>
        <dbReference type="ARBA" id="ARBA00022737"/>
    </source>
</evidence>
<dbReference type="EMBL" id="DS114198">
    <property type="protein sequence ID" value="EAX89464.1"/>
    <property type="molecule type" value="Genomic_DNA"/>
</dbReference>
<dbReference type="VEuPathDB" id="TrichDB:TVAGG3_0923810"/>
<reference evidence="5" key="2">
    <citation type="journal article" date="2007" name="Science">
        <title>Draft genome sequence of the sexually transmitted pathogen Trichomonas vaginalis.</title>
        <authorList>
            <person name="Carlton J.M."/>
            <person name="Hirt R.P."/>
            <person name="Silva J.C."/>
            <person name="Delcher A.L."/>
            <person name="Schatz M."/>
            <person name="Zhao Q."/>
            <person name="Wortman J.R."/>
            <person name="Bidwell S.L."/>
            <person name="Alsmark U.C.M."/>
            <person name="Besteiro S."/>
            <person name="Sicheritz-Ponten T."/>
            <person name="Noel C.J."/>
            <person name="Dacks J.B."/>
            <person name="Foster P.G."/>
            <person name="Simillion C."/>
            <person name="Van de Peer Y."/>
            <person name="Miranda-Saavedra D."/>
            <person name="Barton G.J."/>
            <person name="Westrop G.D."/>
            <person name="Mueller S."/>
            <person name="Dessi D."/>
            <person name="Fiori P.L."/>
            <person name="Ren Q."/>
            <person name="Paulsen I."/>
            <person name="Zhang H."/>
            <person name="Bastida-Corcuera F.D."/>
            <person name="Simoes-Barbosa A."/>
            <person name="Brown M.T."/>
            <person name="Hayes R.D."/>
            <person name="Mukherjee M."/>
            <person name="Okumura C.Y."/>
            <person name="Schneider R."/>
            <person name="Smith A.J."/>
            <person name="Vanacova S."/>
            <person name="Villalvazo M."/>
            <person name="Haas B.J."/>
            <person name="Pertea M."/>
            <person name="Feldblyum T.V."/>
            <person name="Utterback T.R."/>
            <person name="Shu C.L."/>
            <person name="Osoegawa K."/>
            <person name="de Jong P.J."/>
            <person name="Hrdy I."/>
            <person name="Horvathova L."/>
            <person name="Zubacova Z."/>
            <person name="Dolezal P."/>
            <person name="Malik S.B."/>
            <person name="Logsdon J.M. Jr."/>
            <person name="Henze K."/>
            <person name="Gupta A."/>
            <person name="Wang C.C."/>
            <person name="Dunne R.L."/>
            <person name="Upcroft J.A."/>
            <person name="Upcroft P."/>
            <person name="White O."/>
            <person name="Salzberg S.L."/>
            <person name="Tang P."/>
            <person name="Chiu C.-H."/>
            <person name="Lee Y.-S."/>
            <person name="Embley T.M."/>
            <person name="Coombs G.H."/>
            <person name="Mottram J.C."/>
            <person name="Tachezy J."/>
            <person name="Fraser-Liggett C.M."/>
            <person name="Johnson P.J."/>
        </authorList>
    </citation>
    <scope>NUCLEOTIDE SEQUENCE [LARGE SCALE GENOMIC DNA]</scope>
    <source>
        <strain evidence="5">G3</strain>
    </source>
</reference>
<dbReference type="Gene3D" id="1.25.40.20">
    <property type="entry name" value="Ankyrin repeat-containing domain"/>
    <property type="match status" value="1"/>
</dbReference>
<dbReference type="SMR" id="A2G062"/>
<dbReference type="PROSITE" id="PS50297">
    <property type="entry name" value="ANK_REP_REGION"/>
    <property type="match status" value="1"/>
</dbReference>
<organism evidence="5 6">
    <name type="scientific">Trichomonas vaginalis (strain ATCC PRA-98 / G3)</name>
    <dbReference type="NCBI Taxonomy" id="412133"/>
    <lineage>
        <taxon>Eukaryota</taxon>
        <taxon>Metamonada</taxon>
        <taxon>Parabasalia</taxon>
        <taxon>Trichomonadida</taxon>
        <taxon>Trichomonadidae</taxon>
        <taxon>Trichomonas</taxon>
    </lineage>
</organism>
<dbReference type="PANTHER" id="PTHR24188">
    <property type="entry name" value="ANKYRIN REPEAT PROTEIN"/>
    <property type="match status" value="1"/>
</dbReference>
<dbReference type="VEuPathDB" id="TrichDB:TVAGG3_1094460"/>
<dbReference type="InterPro" id="IPR036770">
    <property type="entry name" value="Ankyrin_rpt-contain_sf"/>
</dbReference>
<dbReference type="RefSeq" id="XP_001302394.1">
    <property type="nucleotide sequence ID" value="XM_001302393.1"/>
</dbReference>
<evidence type="ECO:0000313" key="6">
    <source>
        <dbReference type="Proteomes" id="UP000001542"/>
    </source>
</evidence>
<dbReference type="PROSITE" id="PS50088">
    <property type="entry name" value="ANK_REPEAT"/>
    <property type="match status" value="1"/>
</dbReference>
<dbReference type="VEuPathDB" id="TrichDB:TVAG_369490"/>
<evidence type="ECO:0000313" key="4">
    <source>
        <dbReference type="EMBL" id="EAX86766.1"/>
    </source>
</evidence>
<reference evidence="5" key="1">
    <citation type="submission" date="2006-10" db="EMBL/GenBank/DDBJ databases">
        <authorList>
            <person name="Amadeo P."/>
            <person name="Zhao Q."/>
            <person name="Wortman J."/>
            <person name="Fraser-Liggett C."/>
            <person name="Carlton J."/>
        </authorList>
    </citation>
    <scope>NUCLEOTIDE SEQUENCE</scope>
    <source>
        <strain evidence="5">G3</strain>
    </source>
</reference>
<keyword evidence="1" id="KW-0677">Repeat</keyword>